<reference evidence="1" key="2">
    <citation type="submission" date="2013-05" db="EMBL/GenBank/DDBJ databases">
        <authorList>
            <person name="Carter J.-M."/>
            <person name="Baker S.C."/>
            <person name="Pink R."/>
            <person name="Carter D.R.F."/>
            <person name="Collins A."/>
            <person name="Tomlin J."/>
            <person name="Gibbs M."/>
            <person name="Breuker C.J."/>
        </authorList>
    </citation>
    <scope>NUCLEOTIDE SEQUENCE</scope>
    <source>
        <tissue evidence="1">Ovary</tissue>
    </source>
</reference>
<feature type="non-terminal residue" evidence="1">
    <location>
        <position position="74"/>
    </location>
</feature>
<organism evidence="1">
    <name type="scientific">Pararge aegeria</name>
    <name type="common">speckled wood butterfly</name>
    <dbReference type="NCBI Taxonomy" id="116150"/>
    <lineage>
        <taxon>Eukaryota</taxon>
        <taxon>Metazoa</taxon>
        <taxon>Ecdysozoa</taxon>
        <taxon>Arthropoda</taxon>
        <taxon>Hexapoda</taxon>
        <taxon>Insecta</taxon>
        <taxon>Pterygota</taxon>
        <taxon>Neoptera</taxon>
        <taxon>Endopterygota</taxon>
        <taxon>Lepidoptera</taxon>
        <taxon>Glossata</taxon>
        <taxon>Ditrysia</taxon>
        <taxon>Papilionoidea</taxon>
        <taxon>Nymphalidae</taxon>
        <taxon>Satyrinae</taxon>
        <taxon>Satyrini</taxon>
        <taxon>Parargina</taxon>
        <taxon>Pararge</taxon>
    </lineage>
</organism>
<proteinExistence type="predicted"/>
<dbReference type="EMBL" id="GAIX01009981">
    <property type="protein sequence ID" value="JAA82579.1"/>
    <property type="molecule type" value="Transcribed_RNA"/>
</dbReference>
<sequence>MPTNYNLRCKLVLKVKMNTSAHNVYYEDIPPEKLNEGEFFCTEKIVPRKIKPQNLVLRLMEREVYGSRKPGAHL</sequence>
<protein>
    <submittedName>
        <fullName evidence="1">Uncharacterized protein</fullName>
    </submittedName>
</protein>
<reference evidence="1" key="1">
    <citation type="journal article" date="2013" name="BMC Genomics">
        <title>Unscrambling butterfly oogenesis.</title>
        <authorList>
            <person name="Carter J.M."/>
            <person name="Baker S.C."/>
            <person name="Pink R."/>
            <person name="Carter D.R."/>
            <person name="Collins A."/>
            <person name="Tomlin J."/>
            <person name="Gibbs M."/>
            <person name="Breuker C.J."/>
        </authorList>
    </citation>
    <scope>NUCLEOTIDE SEQUENCE</scope>
    <source>
        <tissue evidence="1">Ovary</tissue>
    </source>
</reference>
<evidence type="ECO:0000313" key="1">
    <source>
        <dbReference type="EMBL" id="JAA82579.1"/>
    </source>
</evidence>
<accession>S4NZ19</accession>
<name>S4NZ19_9NEOP</name>
<dbReference type="AlphaFoldDB" id="S4NZ19"/>